<dbReference type="InterPro" id="IPR036420">
    <property type="entry name" value="BRCT_dom_sf"/>
</dbReference>
<evidence type="ECO:0000259" key="2">
    <source>
        <dbReference type="PROSITE" id="PS50172"/>
    </source>
</evidence>
<feature type="compositionally biased region" description="Basic and acidic residues" evidence="1">
    <location>
        <begin position="454"/>
        <end position="464"/>
    </location>
</feature>
<feature type="region of interest" description="Disordered" evidence="1">
    <location>
        <begin position="1"/>
        <end position="26"/>
    </location>
</feature>
<accession>A0A2T0A5M8</accession>
<dbReference type="InterPro" id="IPR031669">
    <property type="entry name" value="Fn3_2"/>
</dbReference>
<dbReference type="Pfam" id="PF16893">
    <property type="entry name" value="fn3_2"/>
    <property type="match status" value="1"/>
</dbReference>
<evidence type="ECO:0000259" key="3">
    <source>
        <dbReference type="PROSITE" id="PS50853"/>
    </source>
</evidence>
<dbReference type="InterPro" id="IPR001357">
    <property type="entry name" value="BRCT_dom"/>
</dbReference>
<organism evidence="4 5">
    <name type="scientific">Rhodotorula toruloides</name>
    <name type="common">Yeast</name>
    <name type="synonym">Rhodosporidium toruloides</name>
    <dbReference type="NCBI Taxonomy" id="5286"/>
    <lineage>
        <taxon>Eukaryota</taxon>
        <taxon>Fungi</taxon>
        <taxon>Dikarya</taxon>
        <taxon>Basidiomycota</taxon>
        <taxon>Pucciniomycotina</taxon>
        <taxon>Microbotryomycetes</taxon>
        <taxon>Sporidiobolales</taxon>
        <taxon>Sporidiobolaceae</taxon>
        <taxon>Rhodotorula</taxon>
    </lineage>
</organism>
<sequence length="492" mass="52571">MMSSTSPVGASKASTRASASDQPFDEDPATQRFVIGKIDAGIAVLISDSVHLIEFPSLLLPSGVGPGSIVKIACTRNVSAEKQHAREFWDLQREIAETFGKREPEAPKLRVRNTTQTSVTLEWDKLDLASASLINLSIYRNGQRLTTIPNPLHNTSTKLSGLQLDTDYSFHLVLKTSAGTYTSPTVKTRTHTIDNTTGICVCFGLVEPEDLANEASEAVKQLGAKSDDKIQIDTTHFVATSSASRSNPDGGPGVEYQKAVQLSIPIVTPEWLLACVTAKKLVPISPYYLGQTNRAASLSSAQLVSSTGSPSSTALPLTQRQPRPVAVAERPSQPTVVERDEDEQCPEQVAKPPVELEEDVEGPPADQQAEQEPEPEQPTAAEPALEKETDASTRAIKSDSESTKEAAEESATPTISISPPPEETVIKEDVPAEQLLQEQGSSGAGDVDGTTLEGKSDEPAKVDAAEAAESDVEEDQRPEGQDGESSLVDIKL</sequence>
<feature type="domain" description="Fibronectin type-III" evidence="3">
    <location>
        <begin position="103"/>
        <end position="196"/>
    </location>
</feature>
<dbReference type="InterPro" id="IPR031673">
    <property type="entry name" value="Chs5_N"/>
</dbReference>
<dbReference type="EMBL" id="LCTV02000008">
    <property type="protein sequence ID" value="PRQ73324.1"/>
    <property type="molecule type" value="Genomic_DNA"/>
</dbReference>
<dbReference type="GO" id="GO:0005802">
    <property type="term" value="C:trans-Golgi network"/>
    <property type="evidence" value="ECO:0007669"/>
    <property type="project" value="TreeGrafter"/>
</dbReference>
<dbReference type="PROSITE" id="PS50172">
    <property type="entry name" value="BRCT"/>
    <property type="match status" value="1"/>
</dbReference>
<dbReference type="GO" id="GO:0006893">
    <property type="term" value="P:Golgi to plasma membrane transport"/>
    <property type="evidence" value="ECO:0007669"/>
    <property type="project" value="TreeGrafter"/>
</dbReference>
<dbReference type="SMART" id="SM00292">
    <property type="entry name" value="BRCT"/>
    <property type="match status" value="1"/>
</dbReference>
<feature type="region of interest" description="Disordered" evidence="1">
    <location>
        <begin position="304"/>
        <end position="492"/>
    </location>
</feature>
<protein>
    <recommendedName>
        <fullName evidence="6">Chitin biosynthesis protein</fullName>
    </recommendedName>
</protein>
<dbReference type="GO" id="GO:0000747">
    <property type="term" value="P:conjugation with cellular fusion"/>
    <property type="evidence" value="ECO:0007669"/>
    <property type="project" value="TreeGrafter"/>
</dbReference>
<evidence type="ECO:0008006" key="6">
    <source>
        <dbReference type="Google" id="ProtNLM"/>
    </source>
</evidence>
<proteinExistence type="predicted"/>
<dbReference type="GO" id="GO:0046983">
    <property type="term" value="F:protein dimerization activity"/>
    <property type="evidence" value="ECO:0007669"/>
    <property type="project" value="InterPro"/>
</dbReference>
<evidence type="ECO:0000313" key="4">
    <source>
        <dbReference type="EMBL" id="PRQ73324.1"/>
    </source>
</evidence>
<gene>
    <name evidence="4" type="ORF">AAT19DRAFT_16077</name>
</gene>
<dbReference type="InterPro" id="IPR036116">
    <property type="entry name" value="FN3_sf"/>
</dbReference>
<dbReference type="InterPro" id="IPR013783">
    <property type="entry name" value="Ig-like_fold"/>
</dbReference>
<feature type="domain" description="BRCT" evidence="2">
    <location>
        <begin position="214"/>
        <end position="289"/>
    </location>
</feature>
<dbReference type="Gene3D" id="6.20.120.50">
    <property type="match status" value="1"/>
</dbReference>
<feature type="compositionally biased region" description="Polar residues" evidence="1">
    <location>
        <begin position="1"/>
        <end position="21"/>
    </location>
</feature>
<dbReference type="SUPFAM" id="SSF52113">
    <property type="entry name" value="BRCT domain"/>
    <property type="match status" value="1"/>
</dbReference>
<comment type="caution">
    <text evidence="4">The sequence shown here is derived from an EMBL/GenBank/DDBJ whole genome shotgun (WGS) entry which is preliminary data.</text>
</comment>
<dbReference type="InterPro" id="IPR052827">
    <property type="entry name" value="CHS_Export/Cell_Fusion_Reg"/>
</dbReference>
<dbReference type="CDD" id="cd00063">
    <property type="entry name" value="FN3"/>
    <property type="match status" value="1"/>
</dbReference>
<feature type="compositionally biased region" description="Basic and acidic residues" evidence="1">
    <location>
        <begin position="384"/>
        <end position="407"/>
    </location>
</feature>
<dbReference type="PANTHER" id="PTHR47351:SF1">
    <property type="entry name" value="CHITIN BIOSYNTHESIS PROTEIN CHS5"/>
    <property type="match status" value="1"/>
</dbReference>
<dbReference type="OrthoDB" id="245697at2759"/>
<dbReference type="GO" id="GO:0034044">
    <property type="term" value="C:exomer complex"/>
    <property type="evidence" value="ECO:0007669"/>
    <property type="project" value="TreeGrafter"/>
</dbReference>
<dbReference type="SMART" id="SM00060">
    <property type="entry name" value="FN3"/>
    <property type="match status" value="1"/>
</dbReference>
<feature type="compositionally biased region" description="Polar residues" evidence="1">
    <location>
        <begin position="310"/>
        <end position="321"/>
    </location>
</feature>
<dbReference type="Pfam" id="PF00533">
    <property type="entry name" value="BRCT"/>
    <property type="match status" value="1"/>
</dbReference>
<dbReference type="PANTHER" id="PTHR47351">
    <property type="entry name" value="CHITIN BIOSYNTHESIS PROTEIN CHS5"/>
    <property type="match status" value="1"/>
</dbReference>
<evidence type="ECO:0000313" key="5">
    <source>
        <dbReference type="Proteomes" id="UP000239560"/>
    </source>
</evidence>
<dbReference type="Pfam" id="PF16892">
    <property type="entry name" value="CHS5_N"/>
    <property type="match status" value="1"/>
</dbReference>
<dbReference type="InterPro" id="IPR003961">
    <property type="entry name" value="FN3_dom"/>
</dbReference>
<dbReference type="AlphaFoldDB" id="A0A2T0A5M8"/>
<evidence type="ECO:0000256" key="1">
    <source>
        <dbReference type="SAM" id="MobiDB-lite"/>
    </source>
</evidence>
<dbReference type="Proteomes" id="UP000239560">
    <property type="component" value="Unassembled WGS sequence"/>
</dbReference>
<dbReference type="Gene3D" id="2.60.40.10">
    <property type="entry name" value="Immunoglobulins"/>
    <property type="match status" value="1"/>
</dbReference>
<dbReference type="PROSITE" id="PS50853">
    <property type="entry name" value="FN3"/>
    <property type="match status" value="1"/>
</dbReference>
<reference evidence="4 5" key="1">
    <citation type="journal article" date="2018" name="Elife">
        <title>Functional genomics of lipid metabolism in the oleaginous yeast Rhodosporidium toruloides.</title>
        <authorList>
            <person name="Coradetti S.T."/>
            <person name="Pinel D."/>
            <person name="Geiselman G."/>
            <person name="Ito M."/>
            <person name="Mondo S."/>
            <person name="Reilly M.C."/>
            <person name="Cheng Y.F."/>
            <person name="Bauer S."/>
            <person name="Grigoriev I."/>
            <person name="Gladden J.M."/>
            <person name="Simmons B.A."/>
            <person name="Brem R."/>
            <person name="Arkin A.P."/>
            <person name="Skerker J.M."/>
        </authorList>
    </citation>
    <scope>NUCLEOTIDE SEQUENCE [LARGE SCALE GENOMIC DNA]</scope>
    <source>
        <strain evidence="4 5">NBRC 0880</strain>
    </source>
</reference>
<dbReference type="SUPFAM" id="SSF49265">
    <property type="entry name" value="Fibronectin type III"/>
    <property type="match status" value="1"/>
</dbReference>
<name>A0A2T0A5M8_RHOTO</name>
<dbReference type="Gene3D" id="3.40.50.10190">
    <property type="entry name" value="BRCT domain"/>
    <property type="match status" value="1"/>
</dbReference>